<dbReference type="Proteomes" id="UP000822688">
    <property type="component" value="Chromosome 9"/>
</dbReference>
<keyword evidence="2" id="KW-0805">Transcription regulation</keyword>
<evidence type="ECO:0000256" key="2">
    <source>
        <dbReference type="ARBA" id="ARBA00023015"/>
    </source>
</evidence>
<evidence type="ECO:0000313" key="6">
    <source>
        <dbReference type="Proteomes" id="UP000822688"/>
    </source>
</evidence>
<proteinExistence type="predicted"/>
<reference evidence="5" key="1">
    <citation type="submission" date="2020-06" db="EMBL/GenBank/DDBJ databases">
        <title>WGS assembly of Ceratodon purpureus strain R40.</title>
        <authorList>
            <person name="Carey S.B."/>
            <person name="Jenkins J."/>
            <person name="Shu S."/>
            <person name="Lovell J.T."/>
            <person name="Sreedasyam A."/>
            <person name="Maumus F."/>
            <person name="Tiley G.P."/>
            <person name="Fernandez-Pozo N."/>
            <person name="Barry K."/>
            <person name="Chen C."/>
            <person name="Wang M."/>
            <person name="Lipzen A."/>
            <person name="Daum C."/>
            <person name="Saski C.A."/>
            <person name="Payton A.C."/>
            <person name="Mcbreen J.C."/>
            <person name="Conrad R.E."/>
            <person name="Kollar L.M."/>
            <person name="Olsson S."/>
            <person name="Huttunen S."/>
            <person name="Landis J.B."/>
            <person name="Wickett N.J."/>
            <person name="Johnson M.G."/>
            <person name="Rensing S.A."/>
            <person name="Grimwood J."/>
            <person name="Schmutz J."/>
            <person name="Mcdaniel S.F."/>
        </authorList>
    </citation>
    <scope>NUCLEOTIDE SEQUENCE</scope>
    <source>
        <strain evidence="5">R40</strain>
    </source>
</reference>
<dbReference type="InterPro" id="IPR040356">
    <property type="entry name" value="SPEAR"/>
</dbReference>
<dbReference type="AlphaFoldDB" id="A0A8T0GU78"/>
<feature type="compositionally biased region" description="Basic residues" evidence="4">
    <location>
        <begin position="38"/>
        <end position="50"/>
    </location>
</feature>
<keyword evidence="3" id="KW-0804">Transcription</keyword>
<protein>
    <submittedName>
        <fullName evidence="5">Uncharacterized protein</fullName>
    </submittedName>
</protein>
<feature type="region of interest" description="Disordered" evidence="4">
    <location>
        <begin position="14"/>
        <end position="55"/>
    </location>
</feature>
<evidence type="ECO:0000256" key="1">
    <source>
        <dbReference type="ARBA" id="ARBA00022491"/>
    </source>
</evidence>
<sequence length="766" mass="81186">MVTLLMRAPEFGVGEKMAVGGGGGGGDGEGGKVEGRSRARKGKNAQKKQPQRGLGVAQLEKLRLQEQSKQEAACYASMGALPPPFAFGDGNGGGVCFRSMKSGGGGAMAHQVAGYGVGGGSFGSGRAGVGEKLSHYVAGDGRGQLGKGVGDGDMFRSIVSLASSDHSTAGSFARHGVPGGGGPPVAVMVGRSRESMEHSYGGSSMRTVPSLASLSERPVSRGQGSRGTSAYVEEASGKLPSCVVACLGSPPSSTAKSSLFSNGLTTGVNIVDSLASNVEPGEQRLSEADRESVHMFQVANNGVGDAGMVDAKFFPAVGKNGAGSLYSSSSLQCFESSSGPAKLRRLPQDRAELPVVGLAVNCGRPKELSSFQSFSSNNTWSATEKMCGQKRPWYDLKVNTSKLMHSESLDLNAPAGEVEVAQGGCVAQGHESPVEVHHTLGITRSGLGSTLPLLKDASWQENEVQNLSTTTDVGFHSVDSFSKVSCPPQSKIKDCCSSVCSPCGSPVTRQRCLSSPEVPVLMGADHETSGDFLTLGMSSRSYPTSPQFGVEVDSKESTSPDVGHQVKRSRNSQAEVDNTLQLQMSSHHQVNFIFSDSRFCALRILDRLRMHQSCRGKTQSGIPLIVLPKLPDCVQLLIDSPNLCSVSKLEDDRVMMLKISAKALKLLLVLLCLLIAGERSLGHGRRLLSFLHREQLLKCSGPQLQIHLDFLQQHDRGLSESNWKRREARVLGLKAEAGIVVCLCRVVQAKIMEHVRKLSFVMRDIS</sequence>
<organism evidence="5 6">
    <name type="scientific">Ceratodon purpureus</name>
    <name type="common">Fire moss</name>
    <name type="synonym">Dicranum purpureum</name>
    <dbReference type="NCBI Taxonomy" id="3225"/>
    <lineage>
        <taxon>Eukaryota</taxon>
        <taxon>Viridiplantae</taxon>
        <taxon>Streptophyta</taxon>
        <taxon>Embryophyta</taxon>
        <taxon>Bryophyta</taxon>
        <taxon>Bryophytina</taxon>
        <taxon>Bryopsida</taxon>
        <taxon>Dicranidae</taxon>
        <taxon>Pseudoditrichales</taxon>
        <taxon>Ditrichaceae</taxon>
        <taxon>Ceratodon</taxon>
    </lineage>
</organism>
<feature type="compositionally biased region" description="Polar residues" evidence="4">
    <location>
        <begin position="201"/>
        <end position="213"/>
    </location>
</feature>
<dbReference type="PANTHER" id="PTHR33388:SF2">
    <property type="entry name" value="PROTEIN SPOROCYTELESS"/>
    <property type="match status" value="1"/>
</dbReference>
<comment type="caution">
    <text evidence="5">The sequence shown here is derived from an EMBL/GenBank/DDBJ whole genome shotgun (WGS) entry which is preliminary data.</text>
</comment>
<gene>
    <name evidence="5" type="ORF">KC19_9G047000</name>
</gene>
<accession>A0A8T0GU78</accession>
<evidence type="ECO:0000313" key="5">
    <source>
        <dbReference type="EMBL" id="KAG0561228.1"/>
    </source>
</evidence>
<dbReference type="GO" id="GO:0003700">
    <property type="term" value="F:DNA-binding transcription factor activity"/>
    <property type="evidence" value="ECO:0007669"/>
    <property type="project" value="InterPro"/>
</dbReference>
<dbReference type="EMBL" id="CM026430">
    <property type="protein sequence ID" value="KAG0561228.1"/>
    <property type="molecule type" value="Genomic_DNA"/>
</dbReference>
<feature type="region of interest" description="Disordered" evidence="4">
    <location>
        <begin position="545"/>
        <end position="571"/>
    </location>
</feature>
<evidence type="ECO:0000256" key="3">
    <source>
        <dbReference type="ARBA" id="ARBA00023163"/>
    </source>
</evidence>
<evidence type="ECO:0000256" key="4">
    <source>
        <dbReference type="SAM" id="MobiDB-lite"/>
    </source>
</evidence>
<feature type="region of interest" description="Disordered" evidence="4">
    <location>
        <begin position="197"/>
        <end position="226"/>
    </location>
</feature>
<keyword evidence="1" id="KW-0678">Repressor</keyword>
<keyword evidence="6" id="KW-1185">Reference proteome</keyword>
<dbReference type="PANTHER" id="PTHR33388">
    <property type="entry name" value="OS01G0212500 PROTEIN"/>
    <property type="match status" value="1"/>
</dbReference>
<name>A0A8T0GU78_CERPU</name>
<feature type="compositionally biased region" description="Gly residues" evidence="4">
    <location>
        <begin position="19"/>
        <end position="28"/>
    </location>
</feature>